<accession>A0A6I4IND5</accession>
<dbReference type="InterPro" id="IPR019734">
    <property type="entry name" value="TPR_rpt"/>
</dbReference>
<reference evidence="2 3" key="1">
    <citation type="submission" date="2020-12" db="EMBL/GenBank/DDBJ databases">
        <title>HMF7856_wgs.fasta genome submission.</title>
        <authorList>
            <person name="Kang H."/>
            <person name="Kim H."/>
            <person name="Joh K."/>
        </authorList>
    </citation>
    <scope>NUCLEOTIDE SEQUENCE [LARGE SCALE GENOMIC DNA]</scope>
    <source>
        <strain evidence="2 3">HMF7856</strain>
    </source>
</reference>
<dbReference type="AlphaFoldDB" id="A0A6I4IND5"/>
<dbReference type="SMART" id="SM00028">
    <property type="entry name" value="TPR"/>
    <property type="match status" value="2"/>
</dbReference>
<keyword evidence="3" id="KW-1185">Reference proteome</keyword>
<dbReference type="RefSeq" id="WP_157524433.1">
    <property type="nucleotide sequence ID" value="NZ_CP066775.1"/>
</dbReference>
<keyword evidence="1" id="KW-0802">TPR repeat</keyword>
<feature type="repeat" description="TPR" evidence="1">
    <location>
        <begin position="403"/>
        <end position="436"/>
    </location>
</feature>
<gene>
    <name evidence="2" type="ORF">GO620_014225</name>
</gene>
<evidence type="ECO:0000313" key="2">
    <source>
        <dbReference type="EMBL" id="QQL49316.1"/>
    </source>
</evidence>
<dbReference type="KEGG" id="mgik:GO620_014225"/>
<protein>
    <submittedName>
        <fullName evidence="2">Tetratricopeptide repeat protein</fullName>
    </submittedName>
</protein>
<dbReference type="PROSITE" id="PS50005">
    <property type="entry name" value="TPR"/>
    <property type="match status" value="1"/>
</dbReference>
<evidence type="ECO:0000256" key="1">
    <source>
        <dbReference type="PROSITE-ProRule" id="PRU00339"/>
    </source>
</evidence>
<proteinExistence type="predicted"/>
<dbReference type="EMBL" id="CP066775">
    <property type="protein sequence ID" value="QQL49316.1"/>
    <property type="molecule type" value="Genomic_DNA"/>
</dbReference>
<dbReference type="Gene3D" id="1.25.40.10">
    <property type="entry name" value="Tetratricopeptide repeat domain"/>
    <property type="match status" value="1"/>
</dbReference>
<dbReference type="SUPFAM" id="SSF48452">
    <property type="entry name" value="TPR-like"/>
    <property type="match status" value="1"/>
</dbReference>
<dbReference type="Proteomes" id="UP000429232">
    <property type="component" value="Chromosome"/>
</dbReference>
<organism evidence="2 3">
    <name type="scientific">Mucilaginibacter ginkgonis</name>
    <dbReference type="NCBI Taxonomy" id="2682091"/>
    <lineage>
        <taxon>Bacteria</taxon>
        <taxon>Pseudomonadati</taxon>
        <taxon>Bacteroidota</taxon>
        <taxon>Sphingobacteriia</taxon>
        <taxon>Sphingobacteriales</taxon>
        <taxon>Sphingobacteriaceae</taxon>
        <taxon>Mucilaginibacter</taxon>
    </lineage>
</organism>
<dbReference type="Pfam" id="PF13181">
    <property type="entry name" value="TPR_8"/>
    <property type="match status" value="1"/>
</dbReference>
<name>A0A6I4IND5_9SPHI</name>
<sequence length="493" mass="56072">MPKKLLALLLFLASTTTAFANFDFNANCQQAYTNILSLKLKRARVLIDQEKAARPNNAITVLLDNYYDYFWLLTSESKADFDRLKDNKSKRLNLLEDEDDHSPYYNFSLAQVNLQWALIHSRFGENTTAGFEINRAWKLLNANNKKFPGFLPDDIPRGLVNVLLGALPDGALKSALSFFGVKGNINTGLNSLQQLASKLPHTSYAMYYDELVFYLTYVQSYVLNDPAAYIKMHQYIAQMDSGSLLKTYVRAFVSLRTGHSSEAIKCLNERPDGGEYQPYPYLTYLEAVAKMNRLDNNADDYFRRFLAENKGVSYVKDTYLHLAWDAALHGDNKGYQSYIQQVKAKGYSFNDKDKQALTEAANPTPNADLLRARLLFDGGYYDKALDILDGKNPESYPSAGEKADYYYRLGRVYEAMGKNANALQNYQQAINTGKGTPYYYGPMSAVKMGNIYEEQKNKPEATHYYNMAIAFKNHQFENSVEQKAKEGLKRLGY</sequence>
<dbReference type="InterPro" id="IPR011990">
    <property type="entry name" value="TPR-like_helical_dom_sf"/>
</dbReference>
<evidence type="ECO:0000313" key="3">
    <source>
        <dbReference type="Proteomes" id="UP000429232"/>
    </source>
</evidence>